<evidence type="ECO:0000313" key="2">
    <source>
        <dbReference type="EMBL" id="GCL50964.1"/>
    </source>
</evidence>
<feature type="transmembrane region" description="Helical" evidence="1">
    <location>
        <begin position="75"/>
        <end position="99"/>
    </location>
</feature>
<dbReference type="Proteomes" id="UP000435041">
    <property type="component" value="Unassembled WGS sequence"/>
</dbReference>
<protein>
    <submittedName>
        <fullName evidence="2">Uncharacterized protein</fullName>
    </submittedName>
</protein>
<reference evidence="2 3" key="1">
    <citation type="submission" date="2019-02" db="EMBL/GenBank/DDBJ databases">
        <title>Draft genome sequence of Arthrospira platensis NIES-3804.</title>
        <authorList>
            <person name="Yamaguchi H."/>
            <person name="Suzuki S."/>
            <person name="Kawachi M."/>
        </authorList>
    </citation>
    <scope>NUCLEOTIDE SEQUENCE [LARGE SCALE GENOMIC DNA]</scope>
    <source>
        <strain evidence="2 3">NIES-3804</strain>
    </source>
</reference>
<name>A0A6H9GKC8_MICAE</name>
<comment type="caution">
    <text evidence="2">The sequence shown here is derived from an EMBL/GenBank/DDBJ whole genome shotgun (WGS) entry which is preliminary data.</text>
</comment>
<dbReference type="EMBL" id="BJCI01000042">
    <property type="protein sequence ID" value="GCL50964.1"/>
    <property type="molecule type" value="Genomic_DNA"/>
</dbReference>
<feature type="transmembrane region" description="Helical" evidence="1">
    <location>
        <begin position="43"/>
        <end position="63"/>
    </location>
</feature>
<keyword evidence="1" id="KW-0812">Transmembrane</keyword>
<evidence type="ECO:0000256" key="1">
    <source>
        <dbReference type="SAM" id="Phobius"/>
    </source>
</evidence>
<dbReference type="AlphaFoldDB" id="A0A6H9GKC8"/>
<evidence type="ECO:0000313" key="3">
    <source>
        <dbReference type="Proteomes" id="UP000435041"/>
    </source>
</evidence>
<keyword evidence="1" id="KW-0472">Membrane</keyword>
<sequence>MKPNALPILPHSELFLGDNLLTSDYLLSIPAKDSHLFYQIEKILSMITLVTIFFTALLAVTDFTYQVLIHFPIQIINFLGSLLSYGVIGLIIFVLVWIVGD</sequence>
<proteinExistence type="predicted"/>
<keyword evidence="1" id="KW-1133">Transmembrane helix</keyword>
<gene>
    <name evidence="2" type="ORF">NIES3804_25370</name>
</gene>
<accession>A0A6H9GKC8</accession>
<organism evidence="2 3">
    <name type="scientific">Microcystis aeruginosa NIES-3804</name>
    <dbReference type="NCBI Taxonomy" id="2517783"/>
    <lineage>
        <taxon>Bacteria</taxon>
        <taxon>Bacillati</taxon>
        <taxon>Cyanobacteriota</taxon>
        <taxon>Cyanophyceae</taxon>
        <taxon>Oscillatoriophycideae</taxon>
        <taxon>Chroococcales</taxon>
        <taxon>Microcystaceae</taxon>
        <taxon>Microcystis</taxon>
    </lineage>
</organism>